<dbReference type="InParanoid" id="A0A0D0DLP6"/>
<dbReference type="EMBL" id="KN824856">
    <property type="protein sequence ID" value="KIK99557.1"/>
    <property type="molecule type" value="Genomic_DNA"/>
</dbReference>
<dbReference type="Proteomes" id="UP000054538">
    <property type="component" value="Unassembled WGS sequence"/>
</dbReference>
<dbReference type="AlphaFoldDB" id="A0A0D0DLP6"/>
<proteinExistence type="predicted"/>
<name>A0A0D0DLP6_9AGAM</name>
<reference evidence="1 2" key="1">
    <citation type="submission" date="2014-04" db="EMBL/GenBank/DDBJ databases">
        <authorList>
            <consortium name="DOE Joint Genome Institute"/>
            <person name="Kuo A."/>
            <person name="Kohler A."/>
            <person name="Jargeat P."/>
            <person name="Nagy L.G."/>
            <person name="Floudas D."/>
            <person name="Copeland A."/>
            <person name="Barry K.W."/>
            <person name="Cichocki N."/>
            <person name="Veneault-Fourrey C."/>
            <person name="LaButti K."/>
            <person name="Lindquist E.A."/>
            <person name="Lipzen A."/>
            <person name="Lundell T."/>
            <person name="Morin E."/>
            <person name="Murat C."/>
            <person name="Sun H."/>
            <person name="Tunlid A."/>
            <person name="Henrissat B."/>
            <person name="Grigoriev I.V."/>
            <person name="Hibbett D.S."/>
            <person name="Martin F."/>
            <person name="Nordberg H.P."/>
            <person name="Cantor M.N."/>
            <person name="Hua S.X."/>
        </authorList>
    </citation>
    <scope>NUCLEOTIDE SEQUENCE [LARGE SCALE GENOMIC DNA]</scope>
    <source>
        <strain evidence="1 2">Ve08.2h10</strain>
    </source>
</reference>
<sequence length="73" mass="7960">MAMRPRESCRAQSGCVAKVEIIYCGGCQVVFIATGRSDSPCALTAYRSSDHLLLFPAVLHEPLNKSYSGPNRE</sequence>
<keyword evidence="2" id="KW-1185">Reference proteome</keyword>
<protein>
    <submittedName>
        <fullName evidence="1">Uncharacterized protein</fullName>
    </submittedName>
</protein>
<accession>A0A0D0DLP6</accession>
<reference evidence="2" key="2">
    <citation type="submission" date="2015-01" db="EMBL/GenBank/DDBJ databases">
        <title>Evolutionary Origins and Diversification of the Mycorrhizal Mutualists.</title>
        <authorList>
            <consortium name="DOE Joint Genome Institute"/>
            <consortium name="Mycorrhizal Genomics Consortium"/>
            <person name="Kohler A."/>
            <person name="Kuo A."/>
            <person name="Nagy L.G."/>
            <person name="Floudas D."/>
            <person name="Copeland A."/>
            <person name="Barry K.W."/>
            <person name="Cichocki N."/>
            <person name="Veneault-Fourrey C."/>
            <person name="LaButti K."/>
            <person name="Lindquist E.A."/>
            <person name="Lipzen A."/>
            <person name="Lundell T."/>
            <person name="Morin E."/>
            <person name="Murat C."/>
            <person name="Riley R."/>
            <person name="Ohm R."/>
            <person name="Sun H."/>
            <person name="Tunlid A."/>
            <person name="Henrissat B."/>
            <person name="Grigoriev I.V."/>
            <person name="Hibbett D.S."/>
            <person name="Martin F."/>
        </authorList>
    </citation>
    <scope>NUCLEOTIDE SEQUENCE [LARGE SCALE GENOMIC DNA]</scope>
    <source>
        <strain evidence="2">Ve08.2h10</strain>
    </source>
</reference>
<gene>
    <name evidence="1" type="ORF">PAXRUDRAFT_497521</name>
</gene>
<evidence type="ECO:0000313" key="2">
    <source>
        <dbReference type="Proteomes" id="UP000054538"/>
    </source>
</evidence>
<dbReference type="HOGENOM" id="CLU_2705571_0_0_1"/>
<organism evidence="1 2">
    <name type="scientific">Paxillus rubicundulus Ve08.2h10</name>
    <dbReference type="NCBI Taxonomy" id="930991"/>
    <lineage>
        <taxon>Eukaryota</taxon>
        <taxon>Fungi</taxon>
        <taxon>Dikarya</taxon>
        <taxon>Basidiomycota</taxon>
        <taxon>Agaricomycotina</taxon>
        <taxon>Agaricomycetes</taxon>
        <taxon>Agaricomycetidae</taxon>
        <taxon>Boletales</taxon>
        <taxon>Paxilineae</taxon>
        <taxon>Paxillaceae</taxon>
        <taxon>Paxillus</taxon>
    </lineage>
</organism>
<evidence type="ECO:0000313" key="1">
    <source>
        <dbReference type="EMBL" id="KIK99557.1"/>
    </source>
</evidence>